<gene>
    <name evidence="1" type="ORF">BECKLFY1418C_GA0070996_102927</name>
</gene>
<evidence type="ECO:0008006" key="2">
    <source>
        <dbReference type="Google" id="ProtNLM"/>
    </source>
</evidence>
<dbReference type="AlphaFoldDB" id="A0A450WJI5"/>
<proteinExistence type="predicted"/>
<evidence type="ECO:0000313" key="1">
    <source>
        <dbReference type="EMBL" id="VFK17195.1"/>
    </source>
</evidence>
<reference evidence="1" key="1">
    <citation type="submission" date="2019-02" db="EMBL/GenBank/DDBJ databases">
        <authorList>
            <person name="Gruber-Vodicka R. H."/>
            <person name="Seah K. B. B."/>
        </authorList>
    </citation>
    <scope>NUCLEOTIDE SEQUENCE</scope>
    <source>
        <strain evidence="1">BECK_BY7</strain>
    </source>
</reference>
<organism evidence="1">
    <name type="scientific">Candidatus Kentrum sp. LFY</name>
    <dbReference type="NCBI Taxonomy" id="2126342"/>
    <lineage>
        <taxon>Bacteria</taxon>
        <taxon>Pseudomonadati</taxon>
        <taxon>Pseudomonadota</taxon>
        <taxon>Gammaproteobacteria</taxon>
        <taxon>Candidatus Kentrum</taxon>
    </lineage>
</organism>
<sequence length="166" mass="18857">MIRVASLLGLLIEDDRNFLGQMLQLLPRTISNFDIHWDSSDEFDNAIERIMRYRYDIIVTDVYANAVHKGKTPGDNKANDIVAAIRKTRMCPIFVYSSGSCPDSIEKEQGPFLIYADKAHPKFAKTLSDELHHLIKTGIPGIARRLHDELDAVSGPSFLWTFLQDH</sequence>
<accession>A0A450WJI5</accession>
<name>A0A450WJI5_9GAMM</name>
<dbReference type="EMBL" id="CAADFN010000029">
    <property type="protein sequence ID" value="VFK17195.1"/>
    <property type="molecule type" value="Genomic_DNA"/>
</dbReference>
<protein>
    <recommendedName>
        <fullName evidence="2">Response regulator receiver domain-containing protein</fullName>
    </recommendedName>
</protein>